<dbReference type="AlphaFoldDB" id="A0A4C1XTH0"/>
<gene>
    <name evidence="2" type="ORF">EVAR_48206_1</name>
</gene>
<feature type="region of interest" description="Disordered" evidence="1">
    <location>
        <begin position="78"/>
        <end position="104"/>
    </location>
</feature>
<dbReference type="Proteomes" id="UP000299102">
    <property type="component" value="Unassembled WGS sequence"/>
</dbReference>
<evidence type="ECO:0000313" key="2">
    <source>
        <dbReference type="EMBL" id="GBP66798.1"/>
    </source>
</evidence>
<name>A0A4C1XTH0_EUMVA</name>
<proteinExistence type="predicted"/>
<comment type="caution">
    <text evidence="2">The sequence shown here is derived from an EMBL/GenBank/DDBJ whole genome shotgun (WGS) entry which is preliminary data.</text>
</comment>
<evidence type="ECO:0000256" key="1">
    <source>
        <dbReference type="SAM" id="MobiDB-lite"/>
    </source>
</evidence>
<feature type="compositionally biased region" description="Basic and acidic residues" evidence="1">
    <location>
        <begin position="78"/>
        <end position="96"/>
    </location>
</feature>
<organism evidence="2 3">
    <name type="scientific">Eumeta variegata</name>
    <name type="common">Bagworm moth</name>
    <name type="synonym">Eumeta japonica</name>
    <dbReference type="NCBI Taxonomy" id="151549"/>
    <lineage>
        <taxon>Eukaryota</taxon>
        <taxon>Metazoa</taxon>
        <taxon>Ecdysozoa</taxon>
        <taxon>Arthropoda</taxon>
        <taxon>Hexapoda</taxon>
        <taxon>Insecta</taxon>
        <taxon>Pterygota</taxon>
        <taxon>Neoptera</taxon>
        <taxon>Endopterygota</taxon>
        <taxon>Lepidoptera</taxon>
        <taxon>Glossata</taxon>
        <taxon>Ditrysia</taxon>
        <taxon>Tineoidea</taxon>
        <taxon>Psychidae</taxon>
        <taxon>Oiketicinae</taxon>
        <taxon>Eumeta</taxon>
    </lineage>
</organism>
<reference evidence="2 3" key="1">
    <citation type="journal article" date="2019" name="Commun. Biol.">
        <title>The bagworm genome reveals a unique fibroin gene that provides high tensile strength.</title>
        <authorList>
            <person name="Kono N."/>
            <person name="Nakamura H."/>
            <person name="Ohtoshi R."/>
            <person name="Tomita M."/>
            <person name="Numata K."/>
            <person name="Arakawa K."/>
        </authorList>
    </citation>
    <scope>NUCLEOTIDE SEQUENCE [LARGE SCALE GENOMIC DNA]</scope>
</reference>
<keyword evidence="3" id="KW-1185">Reference proteome</keyword>
<accession>A0A4C1XTH0</accession>
<dbReference type="EMBL" id="BGZK01000967">
    <property type="protein sequence ID" value="GBP66798.1"/>
    <property type="molecule type" value="Genomic_DNA"/>
</dbReference>
<protein>
    <submittedName>
        <fullName evidence="2">Uncharacterized protein</fullName>
    </submittedName>
</protein>
<evidence type="ECO:0000313" key="3">
    <source>
        <dbReference type="Proteomes" id="UP000299102"/>
    </source>
</evidence>
<sequence length="104" mass="12387">MYILIKCSFEGTEEGQARMKLRNLNTSPGTERPRNVTGEPMWEGRGFYRQRLGTLVIQDFPGVMMDHCPISYRISDRGRYRDSDRRHRRRDDDRHRQLNVLSET</sequence>